<accession>A0A1L6MVS7</accession>
<feature type="domain" description="Peptidase M17 leucyl aminopeptidase N-terminal" evidence="1">
    <location>
        <begin position="30"/>
        <end position="125"/>
    </location>
</feature>
<dbReference type="InterPro" id="IPR043472">
    <property type="entry name" value="Macro_dom-like"/>
</dbReference>
<sequence length="184" mass="20995">MKIELIPPHLPSLKQSPHADAIVCSVYSDERPFQGLAALVDWWIAGRLSQLAKQQFFIGQEGDILLATGKWTPPLKRIFLLGLGPRCTFNTCIFENSLRKIHSTLIEIGITQAIVELPGRGDNAIPLSEAIPLFISFLTVISPTEEQKQNTWWVVEHQEGHDYLTEQLAEYQRRRRRFFIETEG</sequence>
<dbReference type="Gene3D" id="3.40.220.10">
    <property type="entry name" value="Leucine Aminopeptidase, subunit E, domain 1"/>
    <property type="match status" value="1"/>
</dbReference>
<organism evidence="2 3">
    <name type="scientific">Pajaroellobacter abortibovis</name>
    <dbReference type="NCBI Taxonomy" id="1882918"/>
    <lineage>
        <taxon>Bacteria</taxon>
        <taxon>Pseudomonadati</taxon>
        <taxon>Myxococcota</taxon>
        <taxon>Polyangia</taxon>
        <taxon>Polyangiales</taxon>
        <taxon>Polyangiaceae</taxon>
    </lineage>
</organism>
<dbReference type="Pfam" id="PF02789">
    <property type="entry name" value="Peptidase_M17_N"/>
    <property type="match status" value="1"/>
</dbReference>
<evidence type="ECO:0000313" key="2">
    <source>
        <dbReference type="EMBL" id="APR99527.1"/>
    </source>
</evidence>
<dbReference type="Proteomes" id="UP000185544">
    <property type="component" value="Chromosome"/>
</dbReference>
<keyword evidence="3" id="KW-1185">Reference proteome</keyword>
<evidence type="ECO:0000259" key="1">
    <source>
        <dbReference type="Pfam" id="PF02789"/>
    </source>
</evidence>
<dbReference type="KEGG" id="pabo:BCY86_01655"/>
<dbReference type="OrthoDB" id="5381747at2"/>
<name>A0A1L6MVS7_9BACT</name>
<dbReference type="STRING" id="1882918.BCY86_01655"/>
<dbReference type="SUPFAM" id="SSF52949">
    <property type="entry name" value="Macro domain-like"/>
    <property type="match status" value="1"/>
</dbReference>
<gene>
    <name evidence="2" type="ORF">BCY86_01655</name>
</gene>
<dbReference type="GO" id="GO:0070006">
    <property type="term" value="F:metalloaminopeptidase activity"/>
    <property type="evidence" value="ECO:0007669"/>
    <property type="project" value="InterPro"/>
</dbReference>
<dbReference type="InterPro" id="IPR008283">
    <property type="entry name" value="Peptidase_M17_N"/>
</dbReference>
<dbReference type="GO" id="GO:0006508">
    <property type="term" value="P:proteolysis"/>
    <property type="evidence" value="ECO:0007669"/>
    <property type="project" value="InterPro"/>
</dbReference>
<evidence type="ECO:0000313" key="3">
    <source>
        <dbReference type="Proteomes" id="UP000185544"/>
    </source>
</evidence>
<reference evidence="2 3" key="1">
    <citation type="submission" date="2016-08" db="EMBL/GenBank/DDBJ databases">
        <title>Identification and validation of antigenic proteins from Pajaroellobacter abortibovis using de-novo genome sequence assembly and reverse vaccinology.</title>
        <authorList>
            <person name="Welly B.T."/>
            <person name="Miller M.R."/>
            <person name="Stott J.L."/>
            <person name="Blanchard M.T."/>
            <person name="Islas-Trejo A.D."/>
            <person name="O'Rourke S.M."/>
            <person name="Young A.E."/>
            <person name="Medrano J.F."/>
            <person name="Van Eenennaam A.L."/>
        </authorList>
    </citation>
    <scope>NUCLEOTIDE SEQUENCE [LARGE SCALE GENOMIC DNA]</scope>
    <source>
        <strain evidence="2 3">BTF92-0548A/99-0131</strain>
    </source>
</reference>
<dbReference type="RefSeq" id="WP_075276174.1">
    <property type="nucleotide sequence ID" value="NZ_CP016908.1"/>
</dbReference>
<proteinExistence type="predicted"/>
<protein>
    <recommendedName>
        <fullName evidence="1">Peptidase M17 leucyl aminopeptidase N-terminal domain-containing protein</fullName>
    </recommendedName>
</protein>
<dbReference type="AlphaFoldDB" id="A0A1L6MVS7"/>
<dbReference type="EMBL" id="CP016908">
    <property type="protein sequence ID" value="APR99527.1"/>
    <property type="molecule type" value="Genomic_DNA"/>
</dbReference>